<keyword evidence="3" id="KW-1185">Reference proteome</keyword>
<dbReference type="AlphaFoldDB" id="A0A078LYC3"/>
<evidence type="ECO:0000313" key="2">
    <source>
        <dbReference type="EMBL" id="CDZ99010.1"/>
    </source>
</evidence>
<reference evidence="2 3" key="1">
    <citation type="submission" date="2014-07" db="EMBL/GenBank/DDBJ databases">
        <authorList>
            <person name="Urmite Genomes Urmite Genomes"/>
        </authorList>
    </citation>
    <scope>NUCLEOTIDE SEQUENCE [LARGE SCALE GENOMIC DNA]</scope>
    <source>
        <strain evidence="2 3">13MG44_air</strain>
    </source>
</reference>
<protein>
    <submittedName>
        <fullName evidence="2">Uncharacterized protein</fullName>
    </submittedName>
</protein>
<dbReference type="Proteomes" id="UP000044136">
    <property type="component" value="Unassembled WGS sequence"/>
</dbReference>
<gene>
    <name evidence="2" type="ORF">BN1048_00129</name>
</gene>
<keyword evidence="1" id="KW-0812">Transmembrane</keyword>
<proteinExistence type="predicted"/>
<feature type="transmembrane region" description="Helical" evidence="1">
    <location>
        <begin position="76"/>
        <end position="96"/>
    </location>
</feature>
<dbReference type="EMBL" id="CCSE01000001">
    <property type="protein sequence ID" value="CDZ99010.1"/>
    <property type="molecule type" value="Genomic_DNA"/>
</dbReference>
<sequence>MSVKVKRKLWIFAAFIPLRIRYNNKSVGTLYGSQELEFPAEDEGELKYHQPIGWDDQLKVKAGDVVQIEETMFGKVLSTLLILFFLYLTLSIFEVIDFTSYSNYEQLLSAERIALGGLLIVALIGFFFKTHKLVLLNK</sequence>
<keyword evidence="1" id="KW-0472">Membrane</keyword>
<keyword evidence="1" id="KW-1133">Transmembrane helix</keyword>
<dbReference type="HOGENOM" id="CLU_1852510_0_0_9"/>
<feature type="transmembrane region" description="Helical" evidence="1">
    <location>
        <begin position="108"/>
        <end position="128"/>
    </location>
</feature>
<evidence type="ECO:0000313" key="3">
    <source>
        <dbReference type="Proteomes" id="UP000044136"/>
    </source>
</evidence>
<name>A0A078LYC3_9STAP</name>
<evidence type="ECO:0000256" key="1">
    <source>
        <dbReference type="SAM" id="Phobius"/>
    </source>
</evidence>
<organism evidence="2 3">
    <name type="scientific">Jeotgalicoccus saudimassiliensis</name>
    <dbReference type="NCBI Taxonomy" id="1461582"/>
    <lineage>
        <taxon>Bacteria</taxon>
        <taxon>Bacillati</taxon>
        <taxon>Bacillota</taxon>
        <taxon>Bacilli</taxon>
        <taxon>Bacillales</taxon>
        <taxon>Staphylococcaceae</taxon>
        <taxon>Jeotgalicoccus</taxon>
    </lineage>
</organism>
<accession>A0A078LYC3</accession>